<evidence type="ECO:0000313" key="2">
    <source>
        <dbReference type="Proteomes" id="UP000246702"/>
    </source>
</evidence>
<keyword evidence="2" id="KW-1185">Reference proteome</keyword>
<dbReference type="AlphaFoldDB" id="A0A317X030"/>
<organism evidence="1 2">
    <name type="scientific">Aspergillus sclerotioniger CBS 115572</name>
    <dbReference type="NCBI Taxonomy" id="1450535"/>
    <lineage>
        <taxon>Eukaryota</taxon>
        <taxon>Fungi</taxon>
        <taxon>Dikarya</taxon>
        <taxon>Ascomycota</taxon>
        <taxon>Pezizomycotina</taxon>
        <taxon>Eurotiomycetes</taxon>
        <taxon>Eurotiomycetidae</taxon>
        <taxon>Eurotiales</taxon>
        <taxon>Aspergillaceae</taxon>
        <taxon>Aspergillus</taxon>
        <taxon>Aspergillus subgen. Circumdati</taxon>
    </lineage>
</organism>
<evidence type="ECO:0000313" key="1">
    <source>
        <dbReference type="EMBL" id="PWY91521.1"/>
    </source>
</evidence>
<dbReference type="RefSeq" id="XP_025469249.1">
    <property type="nucleotide sequence ID" value="XM_025607359.1"/>
</dbReference>
<proteinExistence type="predicted"/>
<dbReference type="GeneID" id="37109502"/>
<accession>A0A317X030</accession>
<gene>
    <name evidence="1" type="ORF">BO94DRAFT_396360</name>
</gene>
<reference evidence="1 2" key="1">
    <citation type="submission" date="2016-12" db="EMBL/GenBank/DDBJ databases">
        <title>The genomes of Aspergillus section Nigri reveals drivers in fungal speciation.</title>
        <authorList>
            <consortium name="DOE Joint Genome Institute"/>
            <person name="Vesth T.C."/>
            <person name="Nybo J."/>
            <person name="Theobald S."/>
            <person name="Brandl J."/>
            <person name="Frisvad J.C."/>
            <person name="Nielsen K.F."/>
            <person name="Lyhne E.K."/>
            <person name="Kogle M.E."/>
            <person name="Kuo A."/>
            <person name="Riley R."/>
            <person name="Clum A."/>
            <person name="Nolan M."/>
            <person name="Lipzen A."/>
            <person name="Salamov A."/>
            <person name="Henrissat B."/>
            <person name="Wiebenga A."/>
            <person name="De Vries R.P."/>
            <person name="Grigoriev I.V."/>
            <person name="Mortensen U.H."/>
            <person name="Andersen M.R."/>
            <person name="Baker S.E."/>
        </authorList>
    </citation>
    <scope>NUCLEOTIDE SEQUENCE [LARGE SCALE GENOMIC DNA]</scope>
    <source>
        <strain evidence="1 2">CBS 115572</strain>
    </source>
</reference>
<name>A0A317X030_9EURO</name>
<sequence length="143" mass="15554">MYLCGCGGWGRARAGKAISPHPALSLARTLFRGASRICIQGPPWQCMLGIHCGAPCILPDTLLDISGEAEKKSDSIGILLKTYSKTQDLGQLLRRPGSFGRGNLPFISQLRWKAFPPSCGKMKHINLLSCRFMPSNARDRLAG</sequence>
<dbReference type="Proteomes" id="UP000246702">
    <property type="component" value="Unassembled WGS sequence"/>
</dbReference>
<protein>
    <submittedName>
        <fullName evidence="1">Uncharacterized protein</fullName>
    </submittedName>
</protein>
<comment type="caution">
    <text evidence="1">The sequence shown here is derived from an EMBL/GenBank/DDBJ whole genome shotgun (WGS) entry which is preliminary data.</text>
</comment>
<dbReference type="EMBL" id="MSFK01000009">
    <property type="protein sequence ID" value="PWY91521.1"/>
    <property type="molecule type" value="Genomic_DNA"/>
</dbReference>